<reference evidence="1 2" key="1">
    <citation type="submission" date="2015-02" db="EMBL/GenBank/DDBJ databases">
        <title>Single-cell genomics of uncultivated deep-branching MTB reveals a conserved set of magnetosome genes.</title>
        <authorList>
            <person name="Kolinko S."/>
            <person name="Richter M."/>
            <person name="Glockner F.O."/>
            <person name="Brachmann A."/>
            <person name="Schuler D."/>
        </authorList>
    </citation>
    <scope>NUCLEOTIDE SEQUENCE [LARGE SCALE GENOMIC DNA]</scope>
    <source>
        <strain evidence="1">SKK-01</strain>
    </source>
</reference>
<protein>
    <submittedName>
        <fullName evidence="1">Uncharacterized protein</fullName>
    </submittedName>
</protein>
<sequence length="55" mass="6256">MRVDAIFTRFTPLLKCDTSCDTASKAGISLFCHSRPVSRHGARIHKGFMTFLKWL</sequence>
<evidence type="ECO:0000313" key="1">
    <source>
        <dbReference type="EMBL" id="KJJ85293.1"/>
    </source>
</evidence>
<evidence type="ECO:0000313" key="2">
    <source>
        <dbReference type="Proteomes" id="UP000033428"/>
    </source>
</evidence>
<accession>A0A0F0CPP5</accession>
<organism evidence="1 2">
    <name type="scientific">Candidatus Omnitrophus magneticus</name>
    <dbReference type="NCBI Taxonomy" id="1609969"/>
    <lineage>
        <taxon>Bacteria</taxon>
        <taxon>Pseudomonadati</taxon>
        <taxon>Candidatus Omnitrophota</taxon>
        <taxon>Candidatus Omnitrophus</taxon>
    </lineage>
</organism>
<dbReference type="EMBL" id="JYNY01000190">
    <property type="protein sequence ID" value="KJJ85293.1"/>
    <property type="molecule type" value="Genomic_DNA"/>
</dbReference>
<gene>
    <name evidence="1" type="ORF">OMAG_000837</name>
</gene>
<name>A0A0F0CPP5_9BACT</name>
<keyword evidence="2" id="KW-1185">Reference proteome</keyword>
<comment type="caution">
    <text evidence="1">The sequence shown here is derived from an EMBL/GenBank/DDBJ whole genome shotgun (WGS) entry which is preliminary data.</text>
</comment>
<dbReference type="Proteomes" id="UP000033428">
    <property type="component" value="Unassembled WGS sequence"/>
</dbReference>
<dbReference type="AlphaFoldDB" id="A0A0F0CPP5"/>
<proteinExistence type="predicted"/>